<feature type="transmembrane region" description="Helical" evidence="1">
    <location>
        <begin position="311"/>
        <end position="328"/>
    </location>
</feature>
<dbReference type="Proteomes" id="UP000286801">
    <property type="component" value="Unassembled WGS sequence"/>
</dbReference>
<protein>
    <submittedName>
        <fullName evidence="3">DUF368 domain-containing protein</fullName>
    </submittedName>
</protein>
<evidence type="ECO:0000313" key="4">
    <source>
        <dbReference type="EMBL" id="RTZ83248.1"/>
    </source>
</evidence>
<evidence type="ECO:0000313" key="2">
    <source>
        <dbReference type="EMBL" id="RTZ79923.1"/>
    </source>
</evidence>
<dbReference type="Proteomes" id="UP000287917">
    <property type="component" value="Unassembled WGS sequence"/>
</dbReference>
<keyword evidence="1" id="KW-0472">Membrane</keyword>
<feature type="transmembrane region" description="Helical" evidence="1">
    <location>
        <begin position="162"/>
        <end position="180"/>
    </location>
</feature>
<dbReference type="AlphaFoldDB" id="A0A432GB15"/>
<feature type="transmembrane region" description="Helical" evidence="1">
    <location>
        <begin position="63"/>
        <end position="81"/>
    </location>
</feature>
<dbReference type="Proteomes" id="UP000287176">
    <property type="component" value="Unassembled WGS sequence"/>
</dbReference>
<dbReference type="PANTHER" id="PTHR37308">
    <property type="entry name" value="INTEGRAL MEMBRANE PROTEIN"/>
    <property type="match status" value="1"/>
</dbReference>
<keyword evidence="1" id="KW-1133">Transmembrane helix</keyword>
<sequence>MPPDTKEISKENDPLTITRPTTWTESWMASPGPVTVVEHLNLFIKGLGMGTADIVPGVSGGTIAFITGIYHSLLTAISSINGKLFRQALRLRFKEALAELHLRFLITLVSGIAVALISTAHLMHYLLTEHPVPTWSIFFGLITASILVVGHSINNRVTSFPALALGTLLAYGITGLIPLHTPEEPWYIFFSGMIAICAMILPGLSGSFILLILGKYVFITSALRNPFAQDNLGIILIFTAGCIIGIIGFSRFLRYGLERWHDFTLALLTGFMIGAMRKVWPWKITLESQIIRGKEHVLREENVWPLVNTELWISILLMGVGFASVILLDNISKNRAED</sequence>
<comment type="caution">
    <text evidence="3">The sequence shown here is derived from an EMBL/GenBank/DDBJ whole genome shotgun (WGS) entry which is preliminary data.</text>
</comment>
<accession>A0A432GB15</accession>
<feature type="transmembrane region" description="Helical" evidence="1">
    <location>
        <begin position="186"/>
        <end position="213"/>
    </location>
</feature>
<feature type="transmembrane region" description="Helical" evidence="1">
    <location>
        <begin position="102"/>
        <end position="126"/>
    </location>
</feature>
<dbReference type="Pfam" id="PF04018">
    <property type="entry name" value="VCA0040-like"/>
    <property type="match status" value="1"/>
</dbReference>
<evidence type="ECO:0000256" key="1">
    <source>
        <dbReference type="SAM" id="Phobius"/>
    </source>
</evidence>
<evidence type="ECO:0000313" key="3">
    <source>
        <dbReference type="EMBL" id="RTZ80758.1"/>
    </source>
</evidence>
<keyword evidence="1" id="KW-0812">Transmembrane</keyword>
<evidence type="ECO:0000313" key="5">
    <source>
        <dbReference type="EMBL" id="RTZ84490.1"/>
    </source>
</evidence>
<dbReference type="EMBL" id="QNZK01000289">
    <property type="protein sequence ID" value="RTZ83248.1"/>
    <property type="molecule type" value="Genomic_DNA"/>
</dbReference>
<feature type="transmembrane region" description="Helical" evidence="1">
    <location>
        <begin position="234"/>
        <end position="253"/>
    </location>
</feature>
<dbReference type="EMBL" id="QNZL01000120">
    <property type="protein sequence ID" value="RTZ79923.1"/>
    <property type="molecule type" value="Genomic_DNA"/>
</dbReference>
<organism evidence="3 6">
    <name type="scientific">SAR324 cluster bacterium</name>
    <dbReference type="NCBI Taxonomy" id="2024889"/>
    <lineage>
        <taxon>Bacteria</taxon>
        <taxon>Deltaproteobacteria</taxon>
        <taxon>SAR324 cluster</taxon>
    </lineage>
</organism>
<evidence type="ECO:0000313" key="6">
    <source>
        <dbReference type="Proteomes" id="UP000286732"/>
    </source>
</evidence>
<proteinExistence type="predicted"/>
<dbReference type="InterPro" id="IPR007163">
    <property type="entry name" value="VCA0040-like"/>
</dbReference>
<reference evidence="6 7" key="1">
    <citation type="submission" date="2018-06" db="EMBL/GenBank/DDBJ databases">
        <title>Combined omics and stable isotope probing to characterize newly discovered Mariana Back-Arc vent microbial communities.</title>
        <authorList>
            <person name="Trembath-Reichert E."/>
            <person name="Huber J.A."/>
        </authorList>
    </citation>
    <scope>NUCLEOTIDE SEQUENCE [LARGE SCALE GENOMIC DNA]</scope>
    <source>
        <strain evidence="5">MAG 24</strain>
        <strain evidence="4">MAG 58</strain>
        <strain evidence="2">MAG 63_1</strain>
        <strain evidence="3">MAG 63_2</strain>
    </source>
</reference>
<dbReference type="PANTHER" id="PTHR37308:SF1">
    <property type="entry name" value="POLYPRENYL-PHOSPHATE TRANSPORTER"/>
    <property type="match status" value="1"/>
</dbReference>
<dbReference type="Proteomes" id="UP000286732">
    <property type="component" value="Unassembled WGS sequence"/>
</dbReference>
<gene>
    <name evidence="5" type="ORF">DSY94_05955</name>
    <name evidence="4" type="ORF">DSY96_08300</name>
    <name evidence="2" type="ORF">DSY97_04440</name>
    <name evidence="3" type="ORF">DSY98_03835</name>
</gene>
<dbReference type="EMBL" id="QNZI01000155">
    <property type="protein sequence ID" value="RTZ84490.1"/>
    <property type="molecule type" value="Genomic_DNA"/>
</dbReference>
<name>A0A432GB15_9DELT</name>
<feature type="transmembrane region" description="Helical" evidence="1">
    <location>
        <begin position="132"/>
        <end position="150"/>
    </location>
</feature>
<evidence type="ECO:0000313" key="7">
    <source>
        <dbReference type="Proteomes" id="UP000286801"/>
    </source>
</evidence>
<dbReference type="EMBL" id="QNZM01000148">
    <property type="protein sequence ID" value="RTZ80758.1"/>
    <property type="molecule type" value="Genomic_DNA"/>
</dbReference>